<proteinExistence type="predicted"/>
<feature type="domain" description="Putative restriction endonuclease" evidence="1">
    <location>
        <begin position="15"/>
        <end position="166"/>
    </location>
</feature>
<dbReference type="InterPro" id="IPR012296">
    <property type="entry name" value="Nuclease_put_TT1808"/>
</dbReference>
<comment type="caution">
    <text evidence="2">The sequence shown here is derived from an EMBL/GenBank/DDBJ whole genome shotgun (WGS) entry which is preliminary data.</text>
</comment>
<sequence length="197" mass="21477">MVAVRKSGFLGMTVAEFLDWNGDGTDTRYELVNGEPRAMAPASATHAYLQVALARLIEGHLIDRGSPCRAATEAPVVPGLSSNVNLRVPDLAVTCAPDDPDARLLPDPVLIVEILSPGNERETRSNLWAYASIPSVQEILFVQSTRVGAELHRRCNGDWPTEPIIIGPDDELVLASIGYRVPLIQVYARTKLVRQPD</sequence>
<gene>
    <name evidence="2" type="ORF">CRT60_30425</name>
</gene>
<dbReference type="PANTHER" id="PTHR36558">
    <property type="entry name" value="GLR1098 PROTEIN"/>
    <property type="match status" value="1"/>
</dbReference>
<dbReference type="Pfam" id="PF05685">
    <property type="entry name" value="Uma2"/>
    <property type="match status" value="1"/>
</dbReference>
<dbReference type="InterPro" id="IPR011335">
    <property type="entry name" value="Restrct_endonuc-II-like"/>
</dbReference>
<reference evidence="3" key="1">
    <citation type="submission" date="2017-10" db="EMBL/GenBank/DDBJ databases">
        <authorList>
            <person name="Kravchenko I.K."/>
            <person name="Grouzdev D.S."/>
        </authorList>
    </citation>
    <scope>NUCLEOTIDE SEQUENCE [LARGE SCALE GENOMIC DNA]</scope>
    <source>
        <strain evidence="3">B2</strain>
    </source>
</reference>
<dbReference type="PANTHER" id="PTHR36558:SF1">
    <property type="entry name" value="RESTRICTION ENDONUCLEASE DOMAIN-CONTAINING PROTEIN-RELATED"/>
    <property type="match status" value="1"/>
</dbReference>
<dbReference type="EMBL" id="PDKW01000043">
    <property type="protein sequence ID" value="PGH54136.1"/>
    <property type="molecule type" value="Genomic_DNA"/>
</dbReference>
<dbReference type="SUPFAM" id="SSF52980">
    <property type="entry name" value="Restriction endonuclease-like"/>
    <property type="match status" value="1"/>
</dbReference>
<dbReference type="RefSeq" id="WP_098740182.1">
    <property type="nucleotide sequence ID" value="NZ_PDKW01000043.1"/>
</dbReference>
<dbReference type="Proteomes" id="UP000225379">
    <property type="component" value="Unassembled WGS sequence"/>
</dbReference>
<dbReference type="Gene3D" id="3.90.1570.10">
    <property type="entry name" value="tt1808, chain A"/>
    <property type="match status" value="1"/>
</dbReference>
<organism evidence="2 3">
    <name type="scientific">Azospirillum palustre</name>
    <dbReference type="NCBI Taxonomy" id="2044885"/>
    <lineage>
        <taxon>Bacteria</taxon>
        <taxon>Pseudomonadati</taxon>
        <taxon>Pseudomonadota</taxon>
        <taxon>Alphaproteobacteria</taxon>
        <taxon>Rhodospirillales</taxon>
        <taxon>Azospirillaceae</taxon>
        <taxon>Azospirillum</taxon>
    </lineage>
</organism>
<dbReference type="AlphaFoldDB" id="A0A2B8B5Z2"/>
<evidence type="ECO:0000259" key="1">
    <source>
        <dbReference type="Pfam" id="PF05685"/>
    </source>
</evidence>
<dbReference type="CDD" id="cd06260">
    <property type="entry name" value="DUF820-like"/>
    <property type="match status" value="1"/>
</dbReference>
<name>A0A2B8B5Z2_9PROT</name>
<dbReference type="InterPro" id="IPR008538">
    <property type="entry name" value="Uma2"/>
</dbReference>
<accession>A0A2B8B5Z2</accession>
<evidence type="ECO:0000313" key="3">
    <source>
        <dbReference type="Proteomes" id="UP000225379"/>
    </source>
</evidence>
<dbReference type="OrthoDB" id="7262039at2"/>
<evidence type="ECO:0000313" key="2">
    <source>
        <dbReference type="EMBL" id="PGH54136.1"/>
    </source>
</evidence>
<keyword evidence="3" id="KW-1185">Reference proteome</keyword>
<protein>
    <recommendedName>
        <fullName evidence="1">Putative restriction endonuclease domain-containing protein</fullName>
    </recommendedName>
</protein>